<accession>A0ABP9ABF4</accession>
<reference evidence="2" key="1">
    <citation type="journal article" date="2019" name="Int. J. Syst. Evol. Microbiol.">
        <title>The Global Catalogue of Microorganisms (GCM) 10K type strain sequencing project: providing services to taxonomists for standard genome sequencing and annotation.</title>
        <authorList>
            <consortium name="The Broad Institute Genomics Platform"/>
            <consortium name="The Broad Institute Genome Sequencing Center for Infectious Disease"/>
            <person name="Wu L."/>
            <person name="Ma J."/>
        </authorList>
    </citation>
    <scope>NUCLEOTIDE SEQUENCE [LARGE SCALE GENOMIC DNA]</scope>
    <source>
        <strain evidence="2">JCM 18200</strain>
    </source>
</reference>
<evidence type="ECO:0000313" key="1">
    <source>
        <dbReference type="EMBL" id="GAA4777780.1"/>
    </source>
</evidence>
<evidence type="ECO:0000313" key="2">
    <source>
        <dbReference type="Proteomes" id="UP001501411"/>
    </source>
</evidence>
<gene>
    <name evidence="1" type="ORF">GCM10023231_00230</name>
</gene>
<organism evidence="1 2">
    <name type="scientific">Olivibacter ginsenosidimutans</name>
    <dbReference type="NCBI Taxonomy" id="1176537"/>
    <lineage>
        <taxon>Bacteria</taxon>
        <taxon>Pseudomonadati</taxon>
        <taxon>Bacteroidota</taxon>
        <taxon>Sphingobacteriia</taxon>
        <taxon>Sphingobacteriales</taxon>
        <taxon>Sphingobacteriaceae</taxon>
        <taxon>Olivibacter</taxon>
    </lineage>
</organism>
<sequence>MLTACVNWHRHSLSYALQKMVHRYYDHKGWTYTNLLFKSYRFKAENVVVCLNQLVKLVDAWRSDLVELPRNKRFHTDSRMKNLTTDGTLIMQRIKAALTATYAQAVTDHHDGLQLALVDLPLVGKLTLFCGISYQVSPTNKASLPEKATGIGDVLFAVYARETDADVKEEDGLAQQLAFTGLEITDINHQLVAMRERQATYLALMRQKEGVSVNAKKQEFDMVIQFVRKSLNDLSALYRSYKQVEELLEQLCGRLNFSDFGIPEPPDVLSLSVADLFDASDEPLAKRFIAMRMHGIG</sequence>
<dbReference type="EMBL" id="BAABIQ010000001">
    <property type="protein sequence ID" value="GAA4777780.1"/>
    <property type="molecule type" value="Genomic_DNA"/>
</dbReference>
<keyword evidence="2" id="KW-1185">Reference proteome</keyword>
<name>A0ABP9ABF4_9SPHI</name>
<comment type="caution">
    <text evidence="1">The sequence shown here is derived from an EMBL/GenBank/DDBJ whole genome shotgun (WGS) entry which is preliminary data.</text>
</comment>
<protein>
    <submittedName>
        <fullName evidence="1">Uncharacterized protein</fullName>
    </submittedName>
</protein>
<dbReference type="Proteomes" id="UP001501411">
    <property type="component" value="Unassembled WGS sequence"/>
</dbReference>
<proteinExistence type="predicted"/>